<gene>
    <name evidence="8" type="ORF">PEPS_16600</name>
</gene>
<keyword evidence="4" id="KW-0408">Iron</keyword>
<keyword evidence="9" id="KW-1185">Reference proteome</keyword>
<dbReference type="SFLD" id="SFLDS00029">
    <property type="entry name" value="Radical_SAM"/>
    <property type="match status" value="1"/>
</dbReference>
<evidence type="ECO:0000313" key="9">
    <source>
        <dbReference type="Proteomes" id="UP001354989"/>
    </source>
</evidence>
<reference evidence="8 9" key="1">
    <citation type="submission" date="2021-12" db="EMBL/GenBank/DDBJ databases">
        <title>Genome sequencing of bacteria with rrn-lacking chromosome and rrn-plasmid.</title>
        <authorList>
            <person name="Anda M."/>
            <person name="Iwasaki W."/>
        </authorList>
    </citation>
    <scope>NUCLEOTIDE SEQUENCE [LARGE SCALE GENOMIC DNA]</scope>
    <source>
        <strain evidence="8 9">NBRC 101262</strain>
    </source>
</reference>
<dbReference type="PANTHER" id="PTHR43273">
    <property type="entry name" value="ANAEROBIC SULFATASE-MATURATING ENZYME HOMOLOG ASLB-RELATED"/>
    <property type="match status" value="1"/>
</dbReference>
<dbReference type="SUPFAM" id="SSF102114">
    <property type="entry name" value="Radical SAM enzymes"/>
    <property type="match status" value="2"/>
</dbReference>
<dbReference type="Gene3D" id="3.20.20.70">
    <property type="entry name" value="Aldolase class I"/>
    <property type="match status" value="2"/>
</dbReference>
<evidence type="ECO:0000256" key="4">
    <source>
        <dbReference type="ARBA" id="ARBA00023004"/>
    </source>
</evidence>
<dbReference type="InterPro" id="IPR013785">
    <property type="entry name" value="Aldolase_TIM"/>
</dbReference>
<dbReference type="InterPro" id="IPR007197">
    <property type="entry name" value="rSAM"/>
</dbReference>
<protein>
    <recommendedName>
        <fullName evidence="7">4Fe4S-binding SPASM domain-containing protein</fullName>
    </recommendedName>
</protein>
<evidence type="ECO:0000259" key="7">
    <source>
        <dbReference type="Pfam" id="PF13186"/>
    </source>
</evidence>
<dbReference type="Proteomes" id="UP001354989">
    <property type="component" value="Chromosome"/>
</dbReference>
<evidence type="ECO:0000256" key="6">
    <source>
        <dbReference type="ARBA" id="ARBA00023601"/>
    </source>
</evidence>
<sequence>MPWVHLHVYTDGKVTPCCSNFLHYGRVNEQSPTAIFNGRPIRAFRLRMLEDKKEKRCQSCYQIEAAGGKSIRQDTIERYAGQLPELLQNTDEKGTLKGGTPLFYDLRTSNQCNLRCRTCYHGNSSKWFKEAELLGRTAAPQAKISAFEKISCADYIAETLPGVEEFYFAGGEPLMMEEHWQILDQLIAMKKFNTLLRYNTNLSTLQYKGRNIIPLWQQFDHLALGISIDAFGAAGEYIRKDLRWSKFMENIQTIKTLLPNAVLRFEPTVSLLNIFRLTADHQQAIDQGWISPNAWHLNILQRPDLFSIQTLPAEQKRQVETQIRTFLDRSDSVLNNSTKEAYEGVIAFMKQADLSSYLPAFQQEIIQLDQLRKESWADELPELSVLMPAD</sequence>
<proteinExistence type="inferred from homology"/>
<feature type="domain" description="4Fe4S-binding SPASM" evidence="7">
    <location>
        <begin position="2"/>
        <end position="61"/>
    </location>
</feature>
<dbReference type="InterPro" id="IPR023867">
    <property type="entry name" value="Sulphatase_maturase_rSAM"/>
</dbReference>
<evidence type="ECO:0000256" key="3">
    <source>
        <dbReference type="ARBA" id="ARBA00022723"/>
    </source>
</evidence>
<evidence type="ECO:0000313" key="8">
    <source>
        <dbReference type="EMBL" id="BDC99379.1"/>
    </source>
</evidence>
<dbReference type="CDD" id="cd01335">
    <property type="entry name" value="Radical_SAM"/>
    <property type="match status" value="1"/>
</dbReference>
<comment type="cofactor">
    <cofactor evidence="1">
        <name>[4Fe-4S] cluster</name>
        <dbReference type="ChEBI" id="CHEBI:49883"/>
    </cofactor>
</comment>
<keyword evidence="5" id="KW-0411">Iron-sulfur</keyword>
<accession>A0ABN6L870</accession>
<evidence type="ECO:0000256" key="5">
    <source>
        <dbReference type="ARBA" id="ARBA00023014"/>
    </source>
</evidence>
<organism evidence="8 9">
    <name type="scientific">Persicobacter psychrovividus</name>
    <dbReference type="NCBI Taxonomy" id="387638"/>
    <lineage>
        <taxon>Bacteria</taxon>
        <taxon>Pseudomonadati</taxon>
        <taxon>Bacteroidota</taxon>
        <taxon>Cytophagia</taxon>
        <taxon>Cytophagales</taxon>
        <taxon>Persicobacteraceae</taxon>
        <taxon>Persicobacter</taxon>
    </lineage>
</organism>
<dbReference type="NCBIfam" id="NF033640">
    <property type="entry name" value="N_Twi_rSAM"/>
    <property type="match status" value="1"/>
</dbReference>
<dbReference type="Pfam" id="PF13186">
    <property type="entry name" value="SPASM"/>
    <property type="match status" value="1"/>
</dbReference>
<dbReference type="PANTHER" id="PTHR43273:SF3">
    <property type="entry name" value="ANAEROBIC SULFATASE-MATURATING ENZYME HOMOLOG ASLB-RELATED"/>
    <property type="match status" value="1"/>
</dbReference>
<keyword evidence="2" id="KW-0949">S-adenosyl-L-methionine</keyword>
<dbReference type="InterPro" id="IPR058240">
    <property type="entry name" value="rSAM_sf"/>
</dbReference>
<dbReference type="InterPro" id="IPR023885">
    <property type="entry name" value="4Fe4S-binding_SPASM_dom"/>
</dbReference>
<comment type="similarity">
    <text evidence="6">Belongs to the radical SAM superfamily. Anaerobic sulfatase-maturating enzyme family.</text>
</comment>
<evidence type="ECO:0000256" key="2">
    <source>
        <dbReference type="ARBA" id="ARBA00022691"/>
    </source>
</evidence>
<dbReference type="EMBL" id="AP025292">
    <property type="protein sequence ID" value="BDC99379.1"/>
    <property type="molecule type" value="Genomic_DNA"/>
</dbReference>
<evidence type="ECO:0000256" key="1">
    <source>
        <dbReference type="ARBA" id="ARBA00001966"/>
    </source>
</evidence>
<dbReference type="CDD" id="cd21109">
    <property type="entry name" value="SPASM"/>
    <property type="match status" value="1"/>
</dbReference>
<keyword evidence="3" id="KW-0479">Metal-binding</keyword>
<name>A0ABN6L870_9BACT</name>